<dbReference type="AlphaFoldDB" id="C6PW54"/>
<dbReference type="GO" id="GO:0031956">
    <property type="term" value="F:medium-chain fatty acid-CoA ligase activity"/>
    <property type="evidence" value="ECO:0007669"/>
    <property type="project" value="TreeGrafter"/>
</dbReference>
<dbReference type="PANTHER" id="PTHR43201">
    <property type="entry name" value="ACYL-COA SYNTHETASE"/>
    <property type="match status" value="1"/>
</dbReference>
<evidence type="ECO:0000313" key="6">
    <source>
        <dbReference type="Proteomes" id="UP000004198"/>
    </source>
</evidence>
<dbReference type="STRING" id="536227.Ccar_04215"/>
<protein>
    <submittedName>
        <fullName evidence="5">Putative AMP-binding protein</fullName>
    </submittedName>
</protein>
<reference evidence="5 6" key="1">
    <citation type="submission" date="2009-06" db="EMBL/GenBank/DDBJ databases">
        <title>The draft genome of Clostridium carboxidivorans P7.</title>
        <authorList>
            <consortium name="US DOE Joint Genome Institute (JGI-PGF)"/>
            <person name="Lucas S."/>
            <person name="Copeland A."/>
            <person name="Lapidus A."/>
            <person name="Glavina del Rio T."/>
            <person name="Tice H."/>
            <person name="Bruce D."/>
            <person name="Goodwin L."/>
            <person name="Pitluck S."/>
            <person name="Larimer F."/>
            <person name="Land M.L."/>
            <person name="Hauser L."/>
            <person name="Hemme C.L."/>
        </authorList>
    </citation>
    <scope>NUCLEOTIDE SEQUENCE [LARGE SCALE GENOMIC DNA]</scope>
    <source>
        <strain evidence="5 6">P7</strain>
    </source>
</reference>
<accession>C6PW54</accession>
<dbReference type="Gene3D" id="3.40.50.12780">
    <property type="entry name" value="N-terminal domain of ligase-like"/>
    <property type="match status" value="1"/>
</dbReference>
<dbReference type="SUPFAM" id="SSF56801">
    <property type="entry name" value="Acetyl-CoA synthetase-like"/>
    <property type="match status" value="1"/>
</dbReference>
<dbReference type="InterPro" id="IPR042099">
    <property type="entry name" value="ANL_N_sf"/>
</dbReference>
<dbReference type="Pfam" id="PF00501">
    <property type="entry name" value="AMP-binding"/>
    <property type="match status" value="1"/>
</dbReference>
<proteinExistence type="inferred from homology"/>
<organism evidence="5 6">
    <name type="scientific">Clostridium carboxidivorans P7</name>
    <dbReference type="NCBI Taxonomy" id="536227"/>
    <lineage>
        <taxon>Bacteria</taxon>
        <taxon>Bacillati</taxon>
        <taxon>Bacillota</taxon>
        <taxon>Clostridia</taxon>
        <taxon>Eubacteriales</taxon>
        <taxon>Clostridiaceae</taxon>
        <taxon>Clostridium</taxon>
    </lineage>
</organism>
<evidence type="ECO:0000256" key="1">
    <source>
        <dbReference type="ARBA" id="ARBA00006432"/>
    </source>
</evidence>
<dbReference type="EMBL" id="ACVI01000051">
    <property type="protein sequence ID" value="EET86533.1"/>
    <property type="molecule type" value="Genomic_DNA"/>
</dbReference>
<dbReference type="Proteomes" id="UP000004198">
    <property type="component" value="Unassembled WGS sequence"/>
</dbReference>
<dbReference type="InterPro" id="IPR025110">
    <property type="entry name" value="AMP-bd_C"/>
</dbReference>
<dbReference type="InterPro" id="IPR045851">
    <property type="entry name" value="AMP-bd_C_sf"/>
</dbReference>
<feature type="domain" description="AMP-dependent synthetase/ligase" evidence="3">
    <location>
        <begin position="2"/>
        <end position="173"/>
    </location>
</feature>
<gene>
    <name evidence="5" type="ORF">CcarbDRAFT_3021</name>
</gene>
<evidence type="ECO:0000259" key="3">
    <source>
        <dbReference type="Pfam" id="PF00501"/>
    </source>
</evidence>
<comment type="similarity">
    <text evidence="1">Belongs to the ATP-dependent AMP-binding enzyme family.</text>
</comment>
<evidence type="ECO:0000259" key="4">
    <source>
        <dbReference type="Pfam" id="PF13193"/>
    </source>
</evidence>
<feature type="domain" description="AMP-binding enzyme C-terminal" evidence="4">
    <location>
        <begin position="227"/>
        <end position="300"/>
    </location>
</feature>
<evidence type="ECO:0000313" key="5">
    <source>
        <dbReference type="EMBL" id="EET86533.1"/>
    </source>
</evidence>
<dbReference type="Pfam" id="PF13193">
    <property type="entry name" value="AMP-binding_C"/>
    <property type="match status" value="1"/>
</dbReference>
<dbReference type="eggNOG" id="COG0318">
    <property type="taxonomic scope" value="Bacteria"/>
</dbReference>
<keyword evidence="6" id="KW-1185">Reference proteome</keyword>
<dbReference type="InterPro" id="IPR000873">
    <property type="entry name" value="AMP-dep_synth/lig_dom"/>
</dbReference>
<dbReference type="GO" id="GO:0006631">
    <property type="term" value="P:fatty acid metabolic process"/>
    <property type="evidence" value="ECO:0007669"/>
    <property type="project" value="TreeGrafter"/>
</dbReference>
<keyword evidence="2" id="KW-0436">Ligase</keyword>
<evidence type="ECO:0000256" key="2">
    <source>
        <dbReference type="ARBA" id="ARBA00022598"/>
    </source>
</evidence>
<sequence length="307" mass="34476">MSSGTTGHNKIIWRDHSSWSSAFKYQSEVFNISSSDVLFIVGSLSYTGNLNSTIHMLNEGGSIVFSKSIYPGIWIKEIQQNNVTSIFMVPARYRILLKELKNDLEGVNSILSAGDKLDCETVYLLKKRFPNASICEYYGASELGHISYINFRESNITDSVGKAFPQVKLWLKDGIIWVESPYIAPDFKPRSSVYDLGKIDEEGNLYILGRKNNTINKGGVKILPYNIEKVLDSNPDVLKSVVYGVKDPIKGEEICAVVVPKTDIVTVESIKNYCRNNLESYMQPKKIKIVKDLKLNSSGKIDRKALL</sequence>
<comment type="caution">
    <text evidence="5">The sequence shown here is derived from an EMBL/GenBank/DDBJ whole genome shotgun (WGS) entry which is preliminary data.</text>
</comment>
<name>C6PW54_9CLOT</name>
<dbReference type="Gene3D" id="3.30.300.30">
    <property type="match status" value="1"/>
</dbReference>
<dbReference type="PANTHER" id="PTHR43201:SF5">
    <property type="entry name" value="MEDIUM-CHAIN ACYL-COA LIGASE ACSF2, MITOCHONDRIAL"/>
    <property type="match status" value="1"/>
</dbReference>